<reference evidence="1" key="1">
    <citation type="journal article" date="2014" name="Int. J. Syst. Evol. Microbiol.">
        <title>Complete genome sequence of Corynebacterium casei LMG S-19264T (=DSM 44701T), isolated from a smear-ripened cheese.</title>
        <authorList>
            <consortium name="US DOE Joint Genome Institute (JGI-PGF)"/>
            <person name="Walter F."/>
            <person name="Albersmeier A."/>
            <person name="Kalinowski J."/>
            <person name="Ruckert C."/>
        </authorList>
    </citation>
    <scope>NUCLEOTIDE SEQUENCE</scope>
    <source>
        <strain evidence="1">JCM 17820</strain>
    </source>
</reference>
<dbReference type="Proteomes" id="UP000605784">
    <property type="component" value="Unassembled WGS sequence"/>
</dbReference>
<accession>A0A830GNS7</accession>
<evidence type="ECO:0008006" key="3">
    <source>
        <dbReference type="Google" id="ProtNLM"/>
    </source>
</evidence>
<evidence type="ECO:0000313" key="1">
    <source>
        <dbReference type="EMBL" id="GGN99473.1"/>
    </source>
</evidence>
<sequence length="201" mass="22506">MTVAPRFGYMEYTLAIDNTPDTVEGGTGILLLHPSTGETDRLDTDFLSTDTDAMLVISTRTTAREVKQKLEYYEVDEDTATILDTLSVERGYTRRQSESVRYASAPDDLEGIVAETETFLQDHDGKLRVSFDSLTELIYYADEDQAMEAVEDILELLEEYDAVGMFHLAEGVHDEATVDEFRALFDGVVELVEDGTVTSEF</sequence>
<reference evidence="1" key="2">
    <citation type="submission" date="2020-09" db="EMBL/GenBank/DDBJ databases">
        <authorList>
            <person name="Sun Q."/>
            <person name="Ohkuma M."/>
        </authorList>
    </citation>
    <scope>NUCLEOTIDE SEQUENCE</scope>
    <source>
        <strain evidence="1">JCM 17820</strain>
    </source>
</reference>
<keyword evidence="2" id="KW-1185">Reference proteome</keyword>
<dbReference type="InterPro" id="IPR055516">
    <property type="entry name" value="DUF7090"/>
</dbReference>
<dbReference type="Pfam" id="PF23365">
    <property type="entry name" value="DUF7090"/>
    <property type="match status" value="1"/>
</dbReference>
<dbReference type="InterPro" id="IPR027417">
    <property type="entry name" value="P-loop_NTPase"/>
</dbReference>
<name>A0A830GNS7_9EURY</name>
<gene>
    <name evidence="1" type="ORF">GCM10009030_31050</name>
</gene>
<protein>
    <recommendedName>
        <fullName evidence="3">ATPase involved in flagella biogenesis</fullName>
    </recommendedName>
</protein>
<dbReference type="AlphaFoldDB" id="A0A830GNS7"/>
<comment type="caution">
    <text evidence="1">The sequence shown here is derived from an EMBL/GenBank/DDBJ whole genome shotgun (WGS) entry which is preliminary data.</text>
</comment>
<dbReference type="Gene3D" id="3.40.50.300">
    <property type="entry name" value="P-loop containing nucleotide triphosphate hydrolases"/>
    <property type="match status" value="1"/>
</dbReference>
<organism evidence="1 2">
    <name type="scientific">Haloarcula pellucida</name>
    <dbReference type="NCBI Taxonomy" id="1427151"/>
    <lineage>
        <taxon>Archaea</taxon>
        <taxon>Methanobacteriati</taxon>
        <taxon>Methanobacteriota</taxon>
        <taxon>Stenosarchaea group</taxon>
        <taxon>Halobacteria</taxon>
        <taxon>Halobacteriales</taxon>
        <taxon>Haloarculaceae</taxon>
        <taxon>Haloarcula</taxon>
    </lineage>
</organism>
<evidence type="ECO:0000313" key="2">
    <source>
        <dbReference type="Proteomes" id="UP000605784"/>
    </source>
</evidence>
<proteinExistence type="predicted"/>
<dbReference type="EMBL" id="BMOU01000005">
    <property type="protein sequence ID" value="GGN99473.1"/>
    <property type="molecule type" value="Genomic_DNA"/>
</dbReference>